<gene>
    <name evidence="1" type="ORF">SK128_027929</name>
</gene>
<accession>A0AAN8WQX2</accession>
<evidence type="ECO:0000313" key="1">
    <source>
        <dbReference type="EMBL" id="KAK7060634.1"/>
    </source>
</evidence>
<proteinExistence type="predicted"/>
<comment type="caution">
    <text evidence="1">The sequence shown here is derived from an EMBL/GenBank/DDBJ whole genome shotgun (WGS) entry which is preliminary data.</text>
</comment>
<keyword evidence="2" id="KW-1185">Reference proteome</keyword>
<organism evidence="1 2">
    <name type="scientific">Halocaridina rubra</name>
    <name type="common">Hawaiian red shrimp</name>
    <dbReference type="NCBI Taxonomy" id="373956"/>
    <lineage>
        <taxon>Eukaryota</taxon>
        <taxon>Metazoa</taxon>
        <taxon>Ecdysozoa</taxon>
        <taxon>Arthropoda</taxon>
        <taxon>Crustacea</taxon>
        <taxon>Multicrustacea</taxon>
        <taxon>Malacostraca</taxon>
        <taxon>Eumalacostraca</taxon>
        <taxon>Eucarida</taxon>
        <taxon>Decapoda</taxon>
        <taxon>Pleocyemata</taxon>
        <taxon>Caridea</taxon>
        <taxon>Atyoidea</taxon>
        <taxon>Atyidae</taxon>
        <taxon>Halocaridina</taxon>
    </lineage>
</organism>
<feature type="non-terminal residue" evidence="1">
    <location>
        <position position="1"/>
    </location>
</feature>
<dbReference type="Proteomes" id="UP001381693">
    <property type="component" value="Unassembled WGS sequence"/>
</dbReference>
<evidence type="ECO:0000313" key="2">
    <source>
        <dbReference type="Proteomes" id="UP001381693"/>
    </source>
</evidence>
<dbReference type="EMBL" id="JAXCGZ010021062">
    <property type="protein sequence ID" value="KAK7060634.1"/>
    <property type="molecule type" value="Genomic_DNA"/>
</dbReference>
<dbReference type="AlphaFoldDB" id="A0AAN8WQX2"/>
<reference evidence="1 2" key="1">
    <citation type="submission" date="2023-11" db="EMBL/GenBank/DDBJ databases">
        <title>Halocaridina rubra genome assembly.</title>
        <authorList>
            <person name="Smith C."/>
        </authorList>
    </citation>
    <scope>NUCLEOTIDE SEQUENCE [LARGE SCALE GENOMIC DNA]</scope>
    <source>
        <strain evidence="1">EP-1</strain>
        <tissue evidence="1">Whole</tissue>
    </source>
</reference>
<name>A0AAN8WQX2_HALRR</name>
<sequence>FVREFENHLLSFFFCKLQSSSMTTEPIWDGHVNVGELLSPVLKALSSTYNTYTTDMYGNAHQDRVLIIDLAFA</sequence>
<protein>
    <submittedName>
        <fullName evidence="1">Uncharacterized protein</fullName>
    </submittedName>
</protein>